<dbReference type="Proteomes" id="UP000016361">
    <property type="component" value="Unassembled WGS sequence"/>
</dbReference>
<comment type="caution">
    <text evidence="1">The sequence shown here is derived from an EMBL/GenBank/DDBJ whole genome shotgun (WGS) entry which is preliminary data.</text>
</comment>
<proteinExistence type="predicted"/>
<reference evidence="2" key="1">
    <citation type="journal article" date="2013" name="Genome Announc.">
        <title>Draft Genome Sequence of D-Branched-Chain Amino Acid Producer Lactobacillus otakiensis JCM 15040T, Isolated from a Traditional Japanese Pickle.</title>
        <authorList>
            <person name="Doi K."/>
            <person name="Mori K."/>
            <person name="Mutaguchi Y."/>
            <person name="Tashiro K."/>
            <person name="Fujino Y."/>
            <person name="Ohmori T."/>
            <person name="Kuhara S."/>
            <person name="Ohshima T."/>
        </authorList>
    </citation>
    <scope>NUCLEOTIDE SEQUENCE [LARGE SCALE GENOMIC DNA]</scope>
    <source>
        <strain evidence="2">JCM 15040</strain>
    </source>
</reference>
<organism evidence="1 2">
    <name type="scientific">Lentilactobacillus otakiensis DSM 19908 = JCM 15040</name>
    <dbReference type="NCBI Taxonomy" id="1423780"/>
    <lineage>
        <taxon>Bacteria</taxon>
        <taxon>Bacillati</taxon>
        <taxon>Bacillota</taxon>
        <taxon>Bacilli</taxon>
        <taxon>Lactobacillales</taxon>
        <taxon>Lactobacillaceae</taxon>
        <taxon>Lentilactobacillus</taxon>
    </lineage>
</organism>
<evidence type="ECO:0000313" key="1">
    <source>
        <dbReference type="EMBL" id="GAD15885.1"/>
    </source>
</evidence>
<evidence type="ECO:0000313" key="2">
    <source>
        <dbReference type="Proteomes" id="UP000016361"/>
    </source>
</evidence>
<dbReference type="EMBL" id="BASH01000001">
    <property type="protein sequence ID" value="GAD15885.1"/>
    <property type="molecule type" value="Genomic_DNA"/>
</dbReference>
<accession>S4PNG9</accession>
<gene>
    <name evidence="1" type="ORF">LOT_0423</name>
</gene>
<sequence>MVGTLTLKTVKYSTDKKNYQNNRFSESVRLLKECIDYFEVTLFAKDG</sequence>
<dbReference type="AlphaFoldDB" id="S4PNG9"/>
<protein>
    <submittedName>
        <fullName evidence="1">Uncharacterized protein</fullName>
    </submittedName>
</protein>
<name>S4PNG9_9LACO</name>
<keyword evidence="2" id="KW-1185">Reference proteome</keyword>